<proteinExistence type="predicted"/>
<evidence type="ECO:0000313" key="2">
    <source>
        <dbReference type="Proteomes" id="UP000309997"/>
    </source>
</evidence>
<accession>A0ACC4C3D5</accession>
<dbReference type="Proteomes" id="UP000309997">
    <property type="component" value="Unassembled WGS sequence"/>
</dbReference>
<comment type="caution">
    <text evidence="1">The sequence shown here is derived from an EMBL/GenBank/DDBJ whole genome shotgun (WGS) entry which is preliminary data.</text>
</comment>
<name>A0ACC4C3D5_POPAL</name>
<dbReference type="EMBL" id="RCHU02000006">
    <property type="protein sequence ID" value="KAL3586000.1"/>
    <property type="molecule type" value="Genomic_DNA"/>
</dbReference>
<protein>
    <submittedName>
        <fullName evidence="1">Uncharacterized protein</fullName>
    </submittedName>
</protein>
<gene>
    <name evidence="1" type="ORF">D5086_012867</name>
</gene>
<sequence>MSATSASSLVLPSLNHPNTIKSFYRKPTSLSFLSLSSTSSIKPASLFLSFQQQQQQPLSSRFLKSVAVSSEFGQDEDVFGDGDEPSFSPDLQLFVGNLPFNVNSAQLADLFKSAGNVEMVEVKYDKVTGRSRGFGFVTMSTIEEVEAASQQFNGFELDGRPLRVNSGPPPPRETSFSRSPQRETSFSRGPGARGGETFESSNRVYVGNLSWNVDDSALESLFREKGKVMDAKVIYDRDSGRSKGFGFVSYSSAEEVEDAVDSLNGAELDGRAIRVSVAEAKPRRKSKLRVRFQDFEINSCLNMFACREAKETLQVESSVYKLGLTLSCSRRVFTSNDFQEIVWRH</sequence>
<organism evidence="1 2">
    <name type="scientific">Populus alba</name>
    <name type="common">White poplar</name>
    <dbReference type="NCBI Taxonomy" id="43335"/>
    <lineage>
        <taxon>Eukaryota</taxon>
        <taxon>Viridiplantae</taxon>
        <taxon>Streptophyta</taxon>
        <taxon>Embryophyta</taxon>
        <taxon>Tracheophyta</taxon>
        <taxon>Spermatophyta</taxon>
        <taxon>Magnoliopsida</taxon>
        <taxon>eudicotyledons</taxon>
        <taxon>Gunneridae</taxon>
        <taxon>Pentapetalae</taxon>
        <taxon>rosids</taxon>
        <taxon>fabids</taxon>
        <taxon>Malpighiales</taxon>
        <taxon>Salicaceae</taxon>
        <taxon>Saliceae</taxon>
        <taxon>Populus</taxon>
    </lineage>
</organism>
<evidence type="ECO:0000313" key="1">
    <source>
        <dbReference type="EMBL" id="KAL3586000.1"/>
    </source>
</evidence>
<reference evidence="1 2" key="1">
    <citation type="journal article" date="2024" name="Plant Biotechnol. J.">
        <title>Genome and CRISPR/Cas9 system of a widespread forest tree (Populus alba) in the world.</title>
        <authorList>
            <person name="Liu Y.J."/>
            <person name="Jiang P.F."/>
            <person name="Han X.M."/>
            <person name="Li X.Y."/>
            <person name="Wang H.M."/>
            <person name="Wang Y.J."/>
            <person name="Wang X.X."/>
            <person name="Zeng Q.Y."/>
        </authorList>
    </citation>
    <scope>NUCLEOTIDE SEQUENCE [LARGE SCALE GENOMIC DNA]</scope>
    <source>
        <strain evidence="2">cv. PAL-ZL1</strain>
    </source>
</reference>
<keyword evidence="2" id="KW-1185">Reference proteome</keyword>